<keyword evidence="2" id="KW-0732">Signal</keyword>
<keyword evidence="4" id="KW-1185">Reference proteome</keyword>
<protein>
    <recommendedName>
        <fullName evidence="5">Secreted protein</fullName>
    </recommendedName>
</protein>
<dbReference type="Proteomes" id="UP001239213">
    <property type="component" value="Unassembled WGS sequence"/>
</dbReference>
<reference evidence="3" key="1">
    <citation type="submission" date="2016-11" db="EMBL/GenBank/DDBJ databases">
        <title>The genome sequence of Colletotrichum cuscutae.</title>
        <authorList>
            <person name="Baroncelli R."/>
        </authorList>
    </citation>
    <scope>NUCLEOTIDE SEQUENCE</scope>
    <source>
        <strain evidence="3">IMI 304802</strain>
    </source>
</reference>
<evidence type="ECO:0000313" key="3">
    <source>
        <dbReference type="EMBL" id="KAK1470154.1"/>
    </source>
</evidence>
<evidence type="ECO:0000256" key="2">
    <source>
        <dbReference type="SAM" id="SignalP"/>
    </source>
</evidence>
<evidence type="ECO:0000313" key="4">
    <source>
        <dbReference type="Proteomes" id="UP001239213"/>
    </source>
</evidence>
<organism evidence="3 4">
    <name type="scientific">Colletotrichum cuscutae</name>
    <dbReference type="NCBI Taxonomy" id="1209917"/>
    <lineage>
        <taxon>Eukaryota</taxon>
        <taxon>Fungi</taxon>
        <taxon>Dikarya</taxon>
        <taxon>Ascomycota</taxon>
        <taxon>Pezizomycotina</taxon>
        <taxon>Sordariomycetes</taxon>
        <taxon>Hypocreomycetidae</taxon>
        <taxon>Glomerellales</taxon>
        <taxon>Glomerellaceae</taxon>
        <taxon>Colletotrichum</taxon>
        <taxon>Colletotrichum acutatum species complex</taxon>
    </lineage>
</organism>
<accession>A0AAI9V9G4</accession>
<name>A0AAI9V9G4_9PEZI</name>
<sequence>MNRHRQQIRLTLCIISVALIWSKDIGGSGEWASASSGAASDANAFAAASPSASADICNPSLGRLWFSCASGLTETMEKSMGYGWECRWECRCVGDRGFEDRDSGFAITGIEEIEETDRETAWGQDGILNKAQANSD</sequence>
<dbReference type="AlphaFoldDB" id="A0AAI9V9G4"/>
<feature type="chain" id="PRO_5042545601" description="Secreted protein" evidence="2">
    <location>
        <begin position="23"/>
        <end position="136"/>
    </location>
</feature>
<feature type="region of interest" description="Disordered" evidence="1">
    <location>
        <begin position="116"/>
        <end position="136"/>
    </location>
</feature>
<evidence type="ECO:0008006" key="5">
    <source>
        <dbReference type="Google" id="ProtNLM"/>
    </source>
</evidence>
<proteinExistence type="predicted"/>
<dbReference type="EMBL" id="MPDP01000246">
    <property type="protein sequence ID" value="KAK1470154.1"/>
    <property type="molecule type" value="Genomic_DNA"/>
</dbReference>
<gene>
    <name evidence="3" type="ORF">CCUS01_06538</name>
</gene>
<feature type="signal peptide" evidence="2">
    <location>
        <begin position="1"/>
        <end position="22"/>
    </location>
</feature>
<evidence type="ECO:0000256" key="1">
    <source>
        <dbReference type="SAM" id="MobiDB-lite"/>
    </source>
</evidence>
<comment type="caution">
    <text evidence="3">The sequence shown here is derived from an EMBL/GenBank/DDBJ whole genome shotgun (WGS) entry which is preliminary data.</text>
</comment>